<dbReference type="EMBL" id="JAXABJ010000004">
    <property type="protein sequence ID" value="MDX7147873.1"/>
    <property type="molecule type" value="Genomic_DNA"/>
</dbReference>
<evidence type="ECO:0000313" key="3">
    <source>
        <dbReference type="Proteomes" id="UP001271725"/>
    </source>
</evidence>
<proteinExistence type="predicted"/>
<accession>A0AAW9EH30</accession>
<sequence length="396" mass="46511">MSLSKGKNEDYRLKIKTKRELSVFYWFVMENKPMVDRYRSSPLKNMKRINSIYRMNIRDAPLLLSEIVSDYYSGVLDAILYYERKIELFLDSLLPESEFEWFRKNEHACYFVWLSIKKYCPLISSEMINIQKEVAPQKFSHVHSLTDLSVFDNFNPNTQYAIALESFLSEIKSLHTHPTSHKERYNSILYFMDLVPAYFIDKLSFIKNIRSQWDSKFKAKRKLSIPMDNTELCQWAWEYMKNKPSRRMRIYDQSTDTPEKSVALSGEYNIHSVCTADNKDDICNQNMSESTSQEDYDKSAGNDAASDKNSGHESGTKKVSYRTIDLSPEDGGLLSSFNKIGWHDAFEIIQPSTPKETYLAIHAVWIFYVGGTYIEPELYQQFKRARDTYLTRKRKK</sequence>
<evidence type="ECO:0000313" key="2">
    <source>
        <dbReference type="EMBL" id="MDX7147873.1"/>
    </source>
</evidence>
<feature type="region of interest" description="Disordered" evidence="1">
    <location>
        <begin position="284"/>
        <end position="317"/>
    </location>
</feature>
<evidence type="ECO:0000256" key="1">
    <source>
        <dbReference type="SAM" id="MobiDB-lite"/>
    </source>
</evidence>
<dbReference type="RefSeq" id="WP_319868495.1">
    <property type="nucleotide sequence ID" value="NZ_JAXABJ010000004.1"/>
</dbReference>
<organism evidence="2 3">
    <name type="scientific">Citrobacter portucalensis</name>
    <dbReference type="NCBI Taxonomy" id="1639133"/>
    <lineage>
        <taxon>Bacteria</taxon>
        <taxon>Pseudomonadati</taxon>
        <taxon>Pseudomonadota</taxon>
        <taxon>Gammaproteobacteria</taxon>
        <taxon>Enterobacterales</taxon>
        <taxon>Enterobacteriaceae</taxon>
        <taxon>Citrobacter</taxon>
        <taxon>Citrobacter freundii complex</taxon>
    </lineage>
</organism>
<reference evidence="2" key="1">
    <citation type="submission" date="2023-11" db="EMBL/GenBank/DDBJ databases">
        <title>Detection of rare carbapenemases in Enterobacterales - comparison of two colorimetric and two CIM-based carbapenemase assays.</title>
        <authorList>
            <person name="Schaffarczyk L."/>
            <person name="Noster J."/>
            <person name="Stelzer Y."/>
            <person name="Sattler J."/>
            <person name="Gatermann S."/>
            <person name="Hamprecht A."/>
        </authorList>
    </citation>
    <scope>NUCLEOTIDE SEQUENCE</scope>
    <source>
        <strain evidence="2">CIM-Carb-133</strain>
    </source>
</reference>
<protein>
    <submittedName>
        <fullName evidence="2">Uncharacterized protein</fullName>
    </submittedName>
</protein>
<name>A0AAW9EH30_9ENTR</name>
<feature type="compositionally biased region" description="Polar residues" evidence="1">
    <location>
        <begin position="284"/>
        <end position="293"/>
    </location>
</feature>
<gene>
    <name evidence="2" type="ORF">SJ265_08760</name>
</gene>
<comment type="caution">
    <text evidence="2">The sequence shown here is derived from an EMBL/GenBank/DDBJ whole genome shotgun (WGS) entry which is preliminary data.</text>
</comment>
<dbReference type="AlphaFoldDB" id="A0AAW9EH30"/>
<dbReference type="Proteomes" id="UP001271725">
    <property type="component" value="Unassembled WGS sequence"/>
</dbReference>
<feature type="compositionally biased region" description="Basic and acidic residues" evidence="1">
    <location>
        <begin position="295"/>
        <end position="316"/>
    </location>
</feature>